<protein>
    <submittedName>
        <fullName evidence="2">Uncharacterized protein</fullName>
    </submittedName>
</protein>
<feature type="compositionally biased region" description="Basic and acidic residues" evidence="1">
    <location>
        <begin position="286"/>
        <end position="298"/>
    </location>
</feature>
<feature type="compositionally biased region" description="Polar residues" evidence="1">
    <location>
        <begin position="273"/>
        <end position="285"/>
    </location>
</feature>
<proteinExistence type="predicted"/>
<dbReference type="EMBL" id="QNGE01002069">
    <property type="protein sequence ID" value="KAA3676276.1"/>
    <property type="molecule type" value="Genomic_DNA"/>
</dbReference>
<evidence type="ECO:0000256" key="1">
    <source>
        <dbReference type="SAM" id="MobiDB-lite"/>
    </source>
</evidence>
<gene>
    <name evidence="2" type="ORF">DEA37_0014712</name>
</gene>
<evidence type="ECO:0000313" key="3">
    <source>
        <dbReference type="Proteomes" id="UP000324629"/>
    </source>
</evidence>
<feature type="region of interest" description="Disordered" evidence="1">
    <location>
        <begin position="243"/>
        <end position="337"/>
    </location>
</feature>
<feature type="compositionally biased region" description="Polar residues" evidence="1">
    <location>
        <begin position="314"/>
        <end position="334"/>
    </location>
</feature>
<accession>A0A5J4NKZ8</accession>
<reference evidence="2 3" key="1">
    <citation type="journal article" date="2019" name="Gigascience">
        <title>Whole-genome sequence of the oriental lung fluke Paragonimus westermani.</title>
        <authorList>
            <person name="Oey H."/>
            <person name="Zakrzewski M."/>
            <person name="Narain K."/>
            <person name="Devi K.R."/>
            <person name="Agatsuma T."/>
            <person name="Nawaratna S."/>
            <person name="Gobert G.N."/>
            <person name="Jones M.K."/>
            <person name="Ragan M.A."/>
            <person name="McManus D.P."/>
            <person name="Krause L."/>
        </authorList>
    </citation>
    <scope>NUCLEOTIDE SEQUENCE [LARGE SCALE GENOMIC DNA]</scope>
    <source>
        <strain evidence="2 3">IND2009</strain>
    </source>
</reference>
<feature type="region of interest" description="Disordered" evidence="1">
    <location>
        <begin position="601"/>
        <end position="622"/>
    </location>
</feature>
<feature type="region of interest" description="Disordered" evidence="1">
    <location>
        <begin position="17"/>
        <end position="36"/>
    </location>
</feature>
<evidence type="ECO:0000313" key="2">
    <source>
        <dbReference type="EMBL" id="KAA3676276.1"/>
    </source>
</evidence>
<name>A0A5J4NKZ8_9TREM</name>
<dbReference type="AlphaFoldDB" id="A0A5J4NKZ8"/>
<dbReference type="Proteomes" id="UP000324629">
    <property type="component" value="Unassembled WGS sequence"/>
</dbReference>
<organism evidence="2 3">
    <name type="scientific">Paragonimus westermani</name>
    <dbReference type="NCBI Taxonomy" id="34504"/>
    <lineage>
        <taxon>Eukaryota</taxon>
        <taxon>Metazoa</taxon>
        <taxon>Spiralia</taxon>
        <taxon>Lophotrochozoa</taxon>
        <taxon>Platyhelminthes</taxon>
        <taxon>Trematoda</taxon>
        <taxon>Digenea</taxon>
        <taxon>Plagiorchiida</taxon>
        <taxon>Troglotremata</taxon>
        <taxon>Troglotrematidae</taxon>
        <taxon>Paragonimus</taxon>
    </lineage>
</organism>
<sequence>MYPRKIKATCQGELRQARKNHAHSGQANIKGRTPHPLKRDSILVHKKPWNSSVRVEQSNVNVLRNDRRQKLPFYPLMKPKAGRPWSTCPSTKQDTIATSATSLSQVSKVSELLDESTITAGKSDKESGDLSSLDVTDNDAKQLISSSIENQYAIKEANNQTTAHIISDTDSTQLRSHCTELESLISKVCVWYLKVRTSINEKFGKKLTPDDAIHQVVSKYLDQLQTLLGKNLPNDLCMTRLLHSSPHNTTNKSPAKLSGPHTEGDGPEPVIQLAQNNSYSLSTDPSKTETKVTPKTIEESVQCSSEVEYKHQESNSTADTTYQNRVNTTDNSSPKPRLETAIAEGNVNTYETVNFAPEFTTASELEPEGLENSRVLSQNSNTMQDAEPGNWESSNLIRGSNSSNHYHGVVQSQTTFKLIPRSQLANHTHQSDNSFQLARTQSHFGHEQDALKHYARMFSRRHAPQPTRSSDGESNGYKCIHPSQDSGQPRKLISRLVLGTVYTKTYVGMYWSVHIELYSNSWYQTTKTKRVILQQQQQPQLRPIKIFSVNKQTSLKQTRIRLHSIGHLQQQGGEVLSVKAILLRGPAEEVESDHLRLVTTGNAGAKRDATSLPPLPDPPPSDVLGDEFLELPLPHPPAMGELYNATSSTKSMAMTTRINHNLVGCGTTIRNVKKPSVPYLLWRCANVNRNVHTLNLSSSNSVNHH</sequence>
<keyword evidence="3" id="KW-1185">Reference proteome</keyword>
<comment type="caution">
    <text evidence="2">The sequence shown here is derived from an EMBL/GenBank/DDBJ whole genome shotgun (WGS) entry which is preliminary data.</text>
</comment>